<dbReference type="InParanoid" id="Q22XR2"/>
<gene>
    <name evidence="2" type="ORF">TTHERM_01005340</name>
</gene>
<feature type="transmembrane region" description="Helical" evidence="1">
    <location>
        <begin position="164"/>
        <end position="185"/>
    </location>
</feature>
<evidence type="ECO:0000313" key="2">
    <source>
        <dbReference type="EMBL" id="EAR90109.2"/>
    </source>
</evidence>
<feature type="transmembrane region" description="Helical" evidence="1">
    <location>
        <begin position="197"/>
        <end position="224"/>
    </location>
</feature>
<feature type="transmembrane region" description="Helical" evidence="1">
    <location>
        <begin position="98"/>
        <end position="119"/>
    </location>
</feature>
<dbReference type="Proteomes" id="UP000009168">
    <property type="component" value="Unassembled WGS sequence"/>
</dbReference>
<reference evidence="3" key="1">
    <citation type="journal article" date="2006" name="PLoS Biol.">
        <title>Macronuclear genome sequence of the ciliate Tetrahymena thermophila, a model eukaryote.</title>
        <authorList>
            <person name="Eisen J.A."/>
            <person name="Coyne R.S."/>
            <person name="Wu M."/>
            <person name="Wu D."/>
            <person name="Thiagarajan M."/>
            <person name="Wortman J.R."/>
            <person name="Badger J.H."/>
            <person name="Ren Q."/>
            <person name="Amedeo P."/>
            <person name="Jones K.M."/>
            <person name="Tallon L.J."/>
            <person name="Delcher A.L."/>
            <person name="Salzberg S.L."/>
            <person name="Silva J.C."/>
            <person name="Haas B.J."/>
            <person name="Majoros W.H."/>
            <person name="Farzad M."/>
            <person name="Carlton J.M."/>
            <person name="Smith R.K. Jr."/>
            <person name="Garg J."/>
            <person name="Pearlman R.E."/>
            <person name="Karrer K.M."/>
            <person name="Sun L."/>
            <person name="Manning G."/>
            <person name="Elde N.C."/>
            <person name="Turkewitz A.P."/>
            <person name="Asai D.J."/>
            <person name="Wilkes D.E."/>
            <person name="Wang Y."/>
            <person name="Cai H."/>
            <person name="Collins K."/>
            <person name="Stewart B.A."/>
            <person name="Lee S.R."/>
            <person name="Wilamowska K."/>
            <person name="Weinberg Z."/>
            <person name="Ruzzo W.L."/>
            <person name="Wloga D."/>
            <person name="Gaertig J."/>
            <person name="Frankel J."/>
            <person name="Tsao C.-C."/>
            <person name="Gorovsky M.A."/>
            <person name="Keeling P.J."/>
            <person name="Waller R.F."/>
            <person name="Patron N.J."/>
            <person name="Cherry J.M."/>
            <person name="Stover N.A."/>
            <person name="Krieger C.J."/>
            <person name="del Toro C."/>
            <person name="Ryder H.F."/>
            <person name="Williamson S.C."/>
            <person name="Barbeau R.A."/>
            <person name="Hamilton E.P."/>
            <person name="Orias E."/>
        </authorList>
    </citation>
    <scope>NUCLEOTIDE SEQUENCE [LARGE SCALE GENOMIC DNA]</scope>
    <source>
        <strain evidence="3">SB210</strain>
    </source>
</reference>
<keyword evidence="1 2" id="KW-0812">Transmembrane</keyword>
<dbReference type="EMBL" id="GG662802">
    <property type="protein sequence ID" value="EAR90109.2"/>
    <property type="molecule type" value="Genomic_DNA"/>
</dbReference>
<dbReference type="RefSeq" id="XP_001010354.2">
    <property type="nucleotide sequence ID" value="XM_001010354.2"/>
</dbReference>
<evidence type="ECO:0000256" key="1">
    <source>
        <dbReference type="SAM" id="Phobius"/>
    </source>
</evidence>
<keyword evidence="1" id="KW-0472">Membrane</keyword>
<sequence length="310" mass="37349">MIQKHNTQKKRLILVTSLGGGKTISQAQSRKVLAQPQKKPKQIQTIEYFHYHQPLHQHIQKLKKIQIKIQMAVMEHTVDLKDKKRKARLVKMLTTTTLLNMTLWIAVKFLMTFTIKWKTQLIMTCLQKEQRKLKRKKQNLENLFYSNFLCVQSLYHYIQHRVILTILYYTIYSSLYQVCSFDFYLNSIKLIYEESFLQFKILFLLKLSSYQLFIFLIGIFIIYLQQFYAFIYLFGGRLSGWNQLIIYLFTNFFILLDLLQQLIMYFFKYIQNITPDSTPKRTSLSNIIKKFFSISLKVYTSFMLVYKYYT</sequence>
<accession>Q22XR2</accession>
<proteinExistence type="predicted"/>
<dbReference type="GeneID" id="7834303"/>
<keyword evidence="1" id="KW-1133">Transmembrane helix</keyword>
<name>Q22XR2_TETTS</name>
<evidence type="ECO:0000313" key="3">
    <source>
        <dbReference type="Proteomes" id="UP000009168"/>
    </source>
</evidence>
<organism evidence="2 3">
    <name type="scientific">Tetrahymena thermophila (strain SB210)</name>
    <dbReference type="NCBI Taxonomy" id="312017"/>
    <lineage>
        <taxon>Eukaryota</taxon>
        <taxon>Sar</taxon>
        <taxon>Alveolata</taxon>
        <taxon>Ciliophora</taxon>
        <taxon>Intramacronucleata</taxon>
        <taxon>Oligohymenophorea</taxon>
        <taxon>Hymenostomatida</taxon>
        <taxon>Tetrahymenina</taxon>
        <taxon>Tetrahymenidae</taxon>
        <taxon>Tetrahymena</taxon>
    </lineage>
</organism>
<dbReference type="AlphaFoldDB" id="Q22XR2"/>
<dbReference type="HOGENOM" id="CLU_1182240_0_0_1"/>
<keyword evidence="3" id="KW-1185">Reference proteome</keyword>
<dbReference type="KEGG" id="tet:TTHERM_01005340"/>
<protein>
    <submittedName>
        <fullName evidence="2">Transmembrane protein, putative</fullName>
    </submittedName>
</protein>
<feature type="transmembrane region" description="Helical" evidence="1">
    <location>
        <begin position="244"/>
        <end position="267"/>
    </location>
</feature>